<feature type="non-terminal residue" evidence="2">
    <location>
        <position position="68"/>
    </location>
</feature>
<feature type="region of interest" description="Disordered" evidence="1">
    <location>
        <begin position="1"/>
        <end position="45"/>
    </location>
</feature>
<dbReference type="EMBL" id="BGPR01272770">
    <property type="protein sequence ID" value="GBN02938.1"/>
    <property type="molecule type" value="Genomic_DNA"/>
</dbReference>
<reference evidence="2 3" key="1">
    <citation type="journal article" date="2019" name="Sci. Rep.">
        <title>Orb-weaving spider Araneus ventricosus genome elucidates the spidroin gene catalogue.</title>
        <authorList>
            <person name="Kono N."/>
            <person name="Nakamura H."/>
            <person name="Ohtoshi R."/>
            <person name="Moran D.A.P."/>
            <person name="Shinohara A."/>
            <person name="Yoshida Y."/>
            <person name="Fujiwara M."/>
            <person name="Mori M."/>
            <person name="Tomita M."/>
            <person name="Arakawa K."/>
        </authorList>
    </citation>
    <scope>NUCLEOTIDE SEQUENCE [LARGE SCALE GENOMIC DNA]</scope>
</reference>
<protein>
    <submittedName>
        <fullName evidence="2">Uncharacterized protein</fullName>
    </submittedName>
</protein>
<feature type="non-terminal residue" evidence="2">
    <location>
        <position position="1"/>
    </location>
</feature>
<dbReference type="AlphaFoldDB" id="A0A4Y2KKR5"/>
<dbReference type="OrthoDB" id="6429696at2759"/>
<proteinExistence type="predicted"/>
<evidence type="ECO:0000313" key="3">
    <source>
        <dbReference type="Proteomes" id="UP000499080"/>
    </source>
</evidence>
<comment type="caution">
    <text evidence="2">The sequence shown here is derived from an EMBL/GenBank/DDBJ whole genome shotgun (WGS) entry which is preliminary data.</text>
</comment>
<evidence type="ECO:0000256" key="1">
    <source>
        <dbReference type="SAM" id="MobiDB-lite"/>
    </source>
</evidence>
<organism evidence="2 3">
    <name type="scientific">Araneus ventricosus</name>
    <name type="common">Orbweaver spider</name>
    <name type="synonym">Epeira ventricosa</name>
    <dbReference type="NCBI Taxonomy" id="182803"/>
    <lineage>
        <taxon>Eukaryota</taxon>
        <taxon>Metazoa</taxon>
        <taxon>Ecdysozoa</taxon>
        <taxon>Arthropoda</taxon>
        <taxon>Chelicerata</taxon>
        <taxon>Arachnida</taxon>
        <taxon>Araneae</taxon>
        <taxon>Araneomorphae</taxon>
        <taxon>Entelegynae</taxon>
        <taxon>Araneoidea</taxon>
        <taxon>Araneidae</taxon>
        <taxon>Araneus</taxon>
    </lineage>
</organism>
<feature type="compositionally biased region" description="Basic and acidic residues" evidence="1">
    <location>
        <begin position="1"/>
        <end position="10"/>
    </location>
</feature>
<dbReference type="Proteomes" id="UP000499080">
    <property type="component" value="Unassembled WGS sequence"/>
</dbReference>
<keyword evidence="3" id="KW-1185">Reference proteome</keyword>
<name>A0A4Y2KKR5_ARAVE</name>
<gene>
    <name evidence="2" type="ORF">AVEN_80073_1</name>
</gene>
<accession>A0A4Y2KKR5</accession>
<evidence type="ECO:0000313" key="2">
    <source>
        <dbReference type="EMBL" id="GBN02938.1"/>
    </source>
</evidence>
<sequence>YDRPSFDDMHLYASSSGESKAQAKKRKISMPNIPPEGGFTENRKKTPRLMSFKSDSKWTPNSFAFSEI</sequence>